<evidence type="ECO:0000259" key="11">
    <source>
        <dbReference type="PROSITE" id="PS50994"/>
    </source>
</evidence>
<dbReference type="Gene3D" id="2.40.70.10">
    <property type="entry name" value="Acid Proteases"/>
    <property type="match status" value="1"/>
</dbReference>
<dbReference type="InterPro" id="IPR036397">
    <property type="entry name" value="RNaseH_sf"/>
</dbReference>
<dbReference type="GO" id="GO:0003964">
    <property type="term" value="F:RNA-directed DNA polymerase activity"/>
    <property type="evidence" value="ECO:0007669"/>
    <property type="project" value="UniProtKB-KW"/>
</dbReference>
<dbReference type="PANTHER" id="PTHR37984:SF5">
    <property type="entry name" value="PROTEIN NYNRIN-LIKE"/>
    <property type="match status" value="1"/>
</dbReference>
<evidence type="ECO:0000259" key="9">
    <source>
        <dbReference type="PROSITE" id="PS50175"/>
    </source>
</evidence>
<dbReference type="SUPFAM" id="SSF53098">
    <property type="entry name" value="Ribonuclease H-like"/>
    <property type="match status" value="1"/>
</dbReference>
<feature type="compositionally biased region" description="Low complexity" evidence="8">
    <location>
        <begin position="1307"/>
        <end position="1321"/>
    </location>
</feature>
<keyword evidence="3" id="KW-0548">Nucleotidyltransferase</keyword>
<evidence type="ECO:0000256" key="8">
    <source>
        <dbReference type="SAM" id="MobiDB-lite"/>
    </source>
</evidence>
<reference evidence="12" key="2">
    <citation type="submission" date="2022-06" db="UniProtKB">
        <authorList>
            <consortium name="EnsemblMetazoa"/>
        </authorList>
    </citation>
    <scope>IDENTIFICATION</scope>
    <source>
        <strain evidence="12">DF5081</strain>
    </source>
</reference>
<feature type="region of interest" description="Disordered" evidence="8">
    <location>
        <begin position="34"/>
        <end position="55"/>
    </location>
</feature>
<dbReference type="GO" id="GO:0015074">
    <property type="term" value="P:DNA integration"/>
    <property type="evidence" value="ECO:0007669"/>
    <property type="project" value="InterPro"/>
</dbReference>
<dbReference type="Proteomes" id="UP000005237">
    <property type="component" value="Unassembled WGS sequence"/>
</dbReference>
<dbReference type="EC" id="2.7.7.49" evidence="1"/>
<feature type="compositionally biased region" description="Polar residues" evidence="8">
    <location>
        <begin position="1289"/>
        <end position="1306"/>
    </location>
</feature>
<keyword evidence="13" id="KW-1185">Reference proteome</keyword>
<dbReference type="Gene3D" id="2.30.30.140">
    <property type="match status" value="1"/>
</dbReference>
<dbReference type="InterPro" id="IPR043128">
    <property type="entry name" value="Rev_trsase/Diguanyl_cyclase"/>
</dbReference>
<dbReference type="Gene3D" id="3.10.10.10">
    <property type="entry name" value="HIV Type 1 Reverse Transcriptase, subunit A, domain 1"/>
    <property type="match status" value="1"/>
</dbReference>
<dbReference type="Pfam" id="PF17921">
    <property type="entry name" value="Integrase_H2C2"/>
    <property type="match status" value="1"/>
</dbReference>
<dbReference type="GO" id="GO:0042575">
    <property type="term" value="C:DNA polymerase complex"/>
    <property type="evidence" value="ECO:0007669"/>
    <property type="project" value="UniProtKB-ARBA"/>
</dbReference>
<dbReference type="SUPFAM" id="SSF50630">
    <property type="entry name" value="Acid proteases"/>
    <property type="match status" value="1"/>
</dbReference>
<dbReference type="SUPFAM" id="SSF56672">
    <property type="entry name" value="DNA/RNA polymerases"/>
    <property type="match status" value="1"/>
</dbReference>
<dbReference type="InterPro" id="IPR041588">
    <property type="entry name" value="Integrase_H2C2"/>
</dbReference>
<accession>A0A8R1DFQ8</accession>
<dbReference type="InterPro" id="IPR001584">
    <property type="entry name" value="Integrase_cat-core"/>
</dbReference>
<evidence type="ECO:0000256" key="1">
    <source>
        <dbReference type="ARBA" id="ARBA00012493"/>
    </source>
</evidence>
<dbReference type="InterPro" id="IPR000477">
    <property type="entry name" value="RT_dom"/>
</dbReference>
<dbReference type="FunFam" id="3.10.20.370:FF:000001">
    <property type="entry name" value="Retrovirus-related Pol polyprotein from transposon 17.6-like protein"/>
    <property type="match status" value="1"/>
</dbReference>
<dbReference type="Pfam" id="PF00665">
    <property type="entry name" value="rve"/>
    <property type="match status" value="1"/>
</dbReference>
<dbReference type="SUPFAM" id="SSF63748">
    <property type="entry name" value="Tudor/PWWP/MBT"/>
    <property type="match status" value="1"/>
</dbReference>
<feature type="compositionally biased region" description="Polar residues" evidence="8">
    <location>
        <begin position="45"/>
        <end position="55"/>
    </location>
</feature>
<dbReference type="EnsemblMetazoa" id="CJA01156.1">
    <property type="protein sequence ID" value="CJA01156.1"/>
    <property type="gene ID" value="WBGene00120360"/>
</dbReference>
<dbReference type="InterPro" id="IPR001995">
    <property type="entry name" value="Peptidase_A2_cat"/>
</dbReference>
<evidence type="ECO:0000256" key="2">
    <source>
        <dbReference type="ARBA" id="ARBA00022679"/>
    </source>
</evidence>
<name>A0A8R1DFQ8_CAEJA</name>
<organism evidence="12 13">
    <name type="scientific">Caenorhabditis japonica</name>
    <dbReference type="NCBI Taxonomy" id="281687"/>
    <lineage>
        <taxon>Eukaryota</taxon>
        <taxon>Metazoa</taxon>
        <taxon>Ecdysozoa</taxon>
        <taxon>Nematoda</taxon>
        <taxon>Chromadorea</taxon>
        <taxon>Rhabditida</taxon>
        <taxon>Rhabditina</taxon>
        <taxon>Rhabditomorpha</taxon>
        <taxon>Rhabditoidea</taxon>
        <taxon>Rhabditidae</taxon>
        <taxon>Peloderinae</taxon>
        <taxon>Caenorhabditis</taxon>
    </lineage>
</organism>
<dbReference type="FunFam" id="3.30.420.10:FF:000131">
    <property type="entry name" value="Protein CBG26278"/>
    <property type="match status" value="1"/>
</dbReference>
<evidence type="ECO:0000313" key="13">
    <source>
        <dbReference type="Proteomes" id="UP000005237"/>
    </source>
</evidence>
<dbReference type="Gene3D" id="3.30.70.270">
    <property type="match status" value="2"/>
</dbReference>
<dbReference type="InterPro" id="IPR041373">
    <property type="entry name" value="RT_RNaseH"/>
</dbReference>
<feature type="domain" description="Peptidase A2" evidence="9">
    <location>
        <begin position="302"/>
        <end position="320"/>
    </location>
</feature>
<feature type="domain" description="Integrase catalytic" evidence="11">
    <location>
        <begin position="1015"/>
        <end position="1171"/>
    </location>
</feature>
<dbReference type="FunFam" id="3.30.70.270:FF:000020">
    <property type="entry name" value="Transposon Tf2-6 polyprotein-like Protein"/>
    <property type="match status" value="1"/>
</dbReference>
<dbReference type="Pfam" id="PF00078">
    <property type="entry name" value="RVT_1"/>
    <property type="match status" value="1"/>
</dbReference>
<dbReference type="PROSITE" id="PS50994">
    <property type="entry name" value="INTEGRASE"/>
    <property type="match status" value="1"/>
</dbReference>
<dbReference type="GO" id="GO:0004190">
    <property type="term" value="F:aspartic-type endopeptidase activity"/>
    <property type="evidence" value="ECO:0007669"/>
    <property type="project" value="InterPro"/>
</dbReference>
<evidence type="ECO:0000256" key="7">
    <source>
        <dbReference type="ARBA" id="ARBA00022918"/>
    </source>
</evidence>
<evidence type="ECO:0000313" key="12">
    <source>
        <dbReference type="EnsemblMetazoa" id="CJA01156.1"/>
    </source>
</evidence>
<dbReference type="Pfam" id="PF23309">
    <property type="entry name" value="DUF7083"/>
    <property type="match status" value="1"/>
</dbReference>
<evidence type="ECO:0000256" key="3">
    <source>
        <dbReference type="ARBA" id="ARBA00022695"/>
    </source>
</evidence>
<dbReference type="Pfam" id="PF13650">
    <property type="entry name" value="Asp_protease_2"/>
    <property type="match status" value="1"/>
</dbReference>
<proteinExistence type="predicted"/>
<evidence type="ECO:0000256" key="5">
    <source>
        <dbReference type="ARBA" id="ARBA00022759"/>
    </source>
</evidence>
<keyword evidence="2" id="KW-0808">Transferase</keyword>
<keyword evidence="5" id="KW-0255">Endonuclease</keyword>
<keyword evidence="4" id="KW-0540">Nuclease</keyword>
<dbReference type="InterPro" id="IPR050951">
    <property type="entry name" value="Retrovirus_Pol_polyprotein"/>
</dbReference>
<dbReference type="GO" id="GO:0003676">
    <property type="term" value="F:nucleic acid binding"/>
    <property type="evidence" value="ECO:0007669"/>
    <property type="project" value="InterPro"/>
</dbReference>
<dbReference type="InterPro" id="IPR012337">
    <property type="entry name" value="RNaseH-like_sf"/>
</dbReference>
<reference evidence="13" key="1">
    <citation type="submission" date="2010-08" db="EMBL/GenBank/DDBJ databases">
        <authorList>
            <consortium name="Caenorhabditis japonica Sequencing Consortium"/>
            <person name="Wilson R.K."/>
        </authorList>
    </citation>
    <scope>NUCLEOTIDE SEQUENCE [LARGE SCALE GENOMIC DNA]</scope>
    <source>
        <strain evidence="13">DF5081</strain>
    </source>
</reference>
<dbReference type="PROSITE" id="PS50175">
    <property type="entry name" value="ASP_PROT_RETROV"/>
    <property type="match status" value="1"/>
</dbReference>
<dbReference type="Gene3D" id="3.30.420.10">
    <property type="entry name" value="Ribonuclease H-like superfamily/Ribonuclease H"/>
    <property type="match status" value="1"/>
</dbReference>
<feature type="compositionally biased region" description="Polar residues" evidence="8">
    <location>
        <begin position="1326"/>
        <end position="1341"/>
    </location>
</feature>
<dbReference type="CDD" id="cd09274">
    <property type="entry name" value="RNase_HI_RT_Ty3"/>
    <property type="match status" value="1"/>
</dbReference>
<dbReference type="PANTHER" id="PTHR37984">
    <property type="entry name" value="PROTEIN CBG26694"/>
    <property type="match status" value="1"/>
</dbReference>
<feature type="domain" description="Reverse transcriptase" evidence="10">
    <location>
        <begin position="462"/>
        <end position="641"/>
    </location>
</feature>
<sequence>MNKENEEFMLRMMQMFEKQNEQHQAAMTALVQAMTSKSNDESRSEMTPTTSGVSQTQLMNDIGSRVAMFQFDLETEKTFSKWYARHEAAFTVEGKDLEDKSKVSLLMSKMSDEVYEQYSKRICPRKHTEVEFDETVKTLEQMFDIKKSLFSHRFACINIARDDETPVEYTTKVNSMCESAMLQDIDAEGWKVFFWLKGLDASRDKSARTYFIRYVEQKWEKKESVNVNDLCEEWKKLLRQNSVVQEMEQVDKAKTGHLSKYCKSKGSKKAQSMVVIESAAAEDVEVNAVRQYVMVEVNDQLIEFQLDTGSDITLISRKDWMKVGEPELEKCPMKVKSASGNEVKLLGRAKVDFILKGSASSAFVHVREHGNLLGLDWISKSSEMTYHMNMMVNELKSSDTESIGKELKEKFPEVFLEGLGTCTKEKAVLTVKDKSSPVFIGKRPVPYGALETVEQELDRLESLGVLKKVNHSSWAAPLVCVKKKDTGALRICADFKTGLNAALQDEDHPIPTPEDVFATLNGGTVFSTVDLKDAYFQIELAEESKPLLTVNTHRGLYQYQRLPFGAKTAPMVFQRIMDKMITGLSGVTAYLDDVIIVGRDEKEHNENLFELFQRIAEYGFRVKLEKCRFLERRIKFLGFIIDRNGRRPDEEKVQVIKNMCEPKDQKTLRSFMGMVTYYSSFIPKMKTLRGSLDKLLMKDAEWRWTKVEAESFQKLKDVLSSDLNLTHYMPKIPIVVAADACDYGIGAVISHRFADGTEKPIAHAARSLNSAEKNYSQIEKEGLGLIFAVKRFHKYLFGRKFLLRTDHKPLLSIFGSKKGIPVHSQNRLVRWSTILLAYDFDIEYVKTDEFGQADALSRMIQKTPLENEDIVIAQVEEDVEEVLYAAVRKLPIRVKDIQEETWKSNTLKEVINCVSRNSWPKKPEGKLKQFFDIRSVLSVVQNCLMFKERVVIPEALQKATLRQLHEGHPGIVRMKQLARSFVYWPRMDSDIEKLVAACTTCQIHGRTTRKVPLEPWTTPDRVWQRIHIDYAGPDNGQYYLVVVDAKSKWAEVAIVKSISSVSTVRTLKSIFSTHGYPETLVSDNGTQFVSREFASMCEEYGIEHIRSPAFHPQSNGQAERFVDTLKRGLKKLKGEGSVDTEIMSKFLLYYRSTPSNALGGLTPAEVHLGRRLRTKMSLMIPKLKLNIGSQKSSLMKDQFDKHHGTRPKHFSVNESVYAKVFERNAWSWKPATVVQRQGRVVYMVRLNDGRERVVHANQLKLRVEQTDECKDEWTTTIFDIFEVPLPQETSTPMSVTTPTFATPSREQQQQGLSMQQGHQSHAQARMPSSAQFSQWSQQHQSPGVVPVRRGNRTEQKWSEETCDELAKILNEFQLLQIEVILSSIVNNDYAKPTPVHLNGIKNDDNSESQQRSTVSISDILLKTLPNSVIIVPNHDGAGHELFGTNEIELPTRAHEIHKRFPADWKMKSVCVEQANEEAERLHGSLELEHRDWDPRQNSIPMLTIQDLKDKFVFPEKINRSDHIMMAVEGRCTKSPFEWYARPIIKTMKNILDEVVPWNDDSENLRETDKVDWMIYGNDQLLSVAEQLDTYYSNPKNRKPLKSEEIKRMREEGREVFAVCAVNEEKATYTGEWQRVLILDCEDFAEVRFLDSGGRDMVLTSSLYRIHRQHCRFPSMCLQLCLHGVSTRINRIRPDKKWNVKETSMFKICLREDVPIFIDVNDLAHLIPHTARIQRPYMTKNVILARDVKYLGETKSLVDRFVGNGQGCAEPSEMDPVCWPASNNMV</sequence>
<dbReference type="PROSITE" id="PS50878">
    <property type="entry name" value="RT_POL"/>
    <property type="match status" value="1"/>
</dbReference>
<dbReference type="InterPro" id="IPR043502">
    <property type="entry name" value="DNA/RNA_pol_sf"/>
</dbReference>
<dbReference type="InterPro" id="IPR002999">
    <property type="entry name" value="Tudor"/>
</dbReference>
<dbReference type="CDD" id="cd01647">
    <property type="entry name" value="RT_LTR"/>
    <property type="match status" value="1"/>
</dbReference>
<protein>
    <recommendedName>
        <fullName evidence="1">RNA-directed DNA polymerase</fullName>
        <ecNumber evidence="1">2.7.7.49</ecNumber>
    </recommendedName>
</protein>
<keyword evidence="7" id="KW-0695">RNA-directed DNA polymerase</keyword>
<feature type="region of interest" description="Disordered" evidence="8">
    <location>
        <begin position="1289"/>
        <end position="1352"/>
    </location>
</feature>
<dbReference type="GO" id="GO:0006508">
    <property type="term" value="P:proteolysis"/>
    <property type="evidence" value="ECO:0007669"/>
    <property type="project" value="InterPro"/>
</dbReference>
<evidence type="ECO:0000259" key="10">
    <source>
        <dbReference type="PROSITE" id="PS50878"/>
    </source>
</evidence>
<evidence type="ECO:0000256" key="6">
    <source>
        <dbReference type="ARBA" id="ARBA00022801"/>
    </source>
</evidence>
<dbReference type="FunFam" id="1.10.340.70:FF:000003">
    <property type="entry name" value="Protein CBG25708"/>
    <property type="match status" value="1"/>
</dbReference>
<evidence type="ECO:0000256" key="4">
    <source>
        <dbReference type="ARBA" id="ARBA00022722"/>
    </source>
</evidence>
<dbReference type="InterPro" id="IPR055510">
    <property type="entry name" value="DUF7083"/>
</dbReference>
<dbReference type="InterPro" id="IPR021109">
    <property type="entry name" value="Peptidase_aspartic_dom_sf"/>
</dbReference>
<keyword evidence="6" id="KW-0378">Hydrolase</keyword>
<dbReference type="SMART" id="SM00333">
    <property type="entry name" value="TUDOR"/>
    <property type="match status" value="1"/>
</dbReference>
<dbReference type="GO" id="GO:0004519">
    <property type="term" value="F:endonuclease activity"/>
    <property type="evidence" value="ECO:0007669"/>
    <property type="project" value="UniProtKB-KW"/>
</dbReference>
<dbReference type="Gene3D" id="1.10.340.70">
    <property type="match status" value="1"/>
</dbReference>
<dbReference type="Pfam" id="PF17917">
    <property type="entry name" value="RT_RNaseH"/>
    <property type="match status" value="1"/>
</dbReference>